<evidence type="ECO:0000256" key="1">
    <source>
        <dbReference type="SAM" id="MobiDB-lite"/>
    </source>
</evidence>
<dbReference type="InterPro" id="IPR006311">
    <property type="entry name" value="TAT_signal"/>
</dbReference>
<feature type="domain" description="Peptidase M16 C-terminal" evidence="4">
    <location>
        <begin position="693"/>
        <end position="871"/>
    </location>
</feature>
<dbReference type="Pfam" id="PF00675">
    <property type="entry name" value="Peptidase_M16"/>
    <property type="match status" value="2"/>
</dbReference>
<feature type="domain" description="Peptidase M16 N-terminal" evidence="3">
    <location>
        <begin position="63"/>
        <end position="187"/>
    </location>
</feature>
<dbReference type="Gene3D" id="3.30.830.10">
    <property type="entry name" value="Metalloenzyme, LuxS/M16 peptidase-like"/>
    <property type="match status" value="4"/>
</dbReference>
<gene>
    <name evidence="5" type="ORF">BV87_03240</name>
</gene>
<organism evidence="5 6">
    <name type="scientific">Sphingobium yanoikuyae</name>
    <name type="common">Sphingomonas yanoikuyae</name>
    <dbReference type="NCBI Taxonomy" id="13690"/>
    <lineage>
        <taxon>Bacteria</taxon>
        <taxon>Pseudomonadati</taxon>
        <taxon>Pseudomonadota</taxon>
        <taxon>Alphaproteobacteria</taxon>
        <taxon>Sphingomonadales</taxon>
        <taxon>Sphingomonadaceae</taxon>
        <taxon>Sphingobium</taxon>
    </lineage>
</organism>
<dbReference type="InterPro" id="IPR011249">
    <property type="entry name" value="Metalloenz_LuxS/M16"/>
</dbReference>
<feature type="domain" description="Peptidase M16 N-terminal" evidence="3">
    <location>
        <begin position="537"/>
        <end position="671"/>
    </location>
</feature>
<dbReference type="RefSeq" id="WP_048936826.1">
    <property type="nucleotide sequence ID" value="NZ_CP020925.1"/>
</dbReference>
<keyword evidence="2" id="KW-0732">Signal</keyword>
<dbReference type="GO" id="GO:0046872">
    <property type="term" value="F:metal ion binding"/>
    <property type="evidence" value="ECO:0007669"/>
    <property type="project" value="InterPro"/>
</dbReference>
<dbReference type="Pfam" id="PF05193">
    <property type="entry name" value="Peptidase_M16_C"/>
    <property type="match status" value="2"/>
</dbReference>
<dbReference type="PROSITE" id="PS51318">
    <property type="entry name" value="TAT"/>
    <property type="match status" value="1"/>
</dbReference>
<evidence type="ECO:0000256" key="2">
    <source>
        <dbReference type="SAM" id="SignalP"/>
    </source>
</evidence>
<dbReference type="PANTHER" id="PTHR11851">
    <property type="entry name" value="METALLOPROTEASE"/>
    <property type="match status" value="1"/>
</dbReference>
<proteinExistence type="predicted"/>
<evidence type="ECO:0000259" key="4">
    <source>
        <dbReference type="Pfam" id="PF05193"/>
    </source>
</evidence>
<feature type="signal peptide" evidence="2">
    <location>
        <begin position="1"/>
        <end position="22"/>
    </location>
</feature>
<dbReference type="EMBL" id="CP020925">
    <property type="protein sequence ID" value="ATP17501.1"/>
    <property type="molecule type" value="Genomic_DNA"/>
</dbReference>
<dbReference type="InterPro" id="IPR011765">
    <property type="entry name" value="Pept_M16_N"/>
</dbReference>
<name>A0A0J9D7I4_SPHYA</name>
<evidence type="ECO:0000313" key="5">
    <source>
        <dbReference type="EMBL" id="ATP17501.1"/>
    </source>
</evidence>
<protein>
    <submittedName>
        <fullName evidence="5">Peptidase M16</fullName>
    </submittedName>
</protein>
<dbReference type="InterPro" id="IPR050361">
    <property type="entry name" value="MPP/UQCRC_Complex"/>
</dbReference>
<dbReference type="Proteomes" id="UP000037029">
    <property type="component" value="Chromosome"/>
</dbReference>
<dbReference type="AlphaFoldDB" id="A0A0J9D7I4"/>
<dbReference type="InterPro" id="IPR007863">
    <property type="entry name" value="Peptidase_M16_C"/>
</dbReference>
<dbReference type="PANTHER" id="PTHR11851:SF224">
    <property type="entry name" value="PROCESSING PROTEASE"/>
    <property type="match status" value="1"/>
</dbReference>
<feature type="domain" description="Peptidase M16 C-terminal" evidence="4">
    <location>
        <begin position="221"/>
        <end position="396"/>
    </location>
</feature>
<dbReference type="SUPFAM" id="SSF63411">
    <property type="entry name" value="LuxS/MPP-like metallohydrolase"/>
    <property type="match status" value="4"/>
</dbReference>
<feature type="region of interest" description="Disordered" evidence="1">
    <location>
        <begin position="465"/>
        <end position="510"/>
    </location>
</feature>
<reference evidence="5 6" key="1">
    <citation type="submission" date="2017-04" db="EMBL/GenBank/DDBJ databases">
        <title>Characterization, genome and methylation analysis of a phthalic acid esters degrading strain Sphingobium yanoikuyae SHJ.</title>
        <authorList>
            <person name="Feng L."/>
        </authorList>
    </citation>
    <scope>NUCLEOTIDE SEQUENCE [LARGE SCALE GENOMIC DNA]</scope>
    <source>
        <strain evidence="5 6">SHJ</strain>
    </source>
</reference>
<feature type="chain" id="PRO_5030009607" evidence="2">
    <location>
        <begin position="23"/>
        <end position="961"/>
    </location>
</feature>
<accession>A0A0J9D7I4</accession>
<dbReference type="GO" id="GO:0008237">
    <property type="term" value="F:metallopeptidase activity"/>
    <property type="evidence" value="ECO:0007669"/>
    <property type="project" value="UniProtKB-KW"/>
</dbReference>
<sequence length="961" mass="102794">MILTRMSRRLPLMLGLSALAFAPLGSAARAAPATAAAAPAPLSSLVSAVDIPYQEFRLPNGLRVIVHTDRKAPIVAVSVWYHVGSRFEPAGKTGFAHLFEHLMFYGSENADGPFFGRLEDIGATDWNGTTWFDRTNYFETVPTGALDRALFLESDRMGHLLGAVTQTKLDAQRGVVQNEKRMGENEPYGLVEYAQLAGMLPEGHPYRHSTIGSMADLNAASLADVQSWFKTHYGPNNATLVLAGDIDVPTAKAKVEKWFGNIASGPAPQDVDATVPTLDKDVEKVMHDNVAATRLYRNWIVPGVNSPDLQQLDLALSVFGGLGSSRLDNILVRDEKVAVAVKASIQPFEKLSMVEITVDVKPGQDPVAVGKRLDALLADYLAKGPSADEVLRAATQQLSGTIGGLEKVGGFSGKAVTLAEGAVYSNDPGKYKKDLAIYAAATPASVSAAARQWLGRPVFRLTVSPGERSAEDNALAGNAPTGSATMHPAHFRDPNGPAPKAGTPPPPTKVAEPPIEPVKDLVFPPVERAKLSNGMSVVFSRRATVPVVKVSVAFDAGNAADNRQKLGTAALTTALLDEGTTSRNSVQISEEQERLGAGISAANSMDATNVGLYALKPNLDASLGLLADIIRNPAFDPKEVERLRSQMLTRIAAEKTQPMAIAQRMLPPMLYGQAHPYGIPFTGSGTESGVKAVTRADLVAFHDTWMRPDNATIFATGDTTLAELLPLLEKRFGDWKAPALAKGAKLFRMDRMMRPSRIVLIDKPQSPQSMILAGQLTNKSGTDNPVTLITANEVLGGSTTSRLTMDLREAKGWAYGAGTGMPGVKETIPLLVYAPVQTDKTGESIIAARQDIKDFLTSKGTTQAERDQTINGQILSLPGSFETSSDLLSAMMRNNLLGRPDDYYATLPATYRAITAAQMDQAAREAINPDRLIWVVVGDAKLVKPQLDAVGLPVEMGTLAD</sequence>
<evidence type="ECO:0000313" key="6">
    <source>
        <dbReference type="Proteomes" id="UP000037029"/>
    </source>
</evidence>
<evidence type="ECO:0000259" key="3">
    <source>
        <dbReference type="Pfam" id="PF00675"/>
    </source>
</evidence>